<dbReference type="GO" id="GO:0016301">
    <property type="term" value="F:kinase activity"/>
    <property type="evidence" value="ECO:0007669"/>
    <property type="project" value="UniProtKB-KW"/>
</dbReference>
<evidence type="ECO:0000256" key="4">
    <source>
        <dbReference type="ARBA" id="ARBA00022679"/>
    </source>
</evidence>
<evidence type="ECO:0000256" key="6">
    <source>
        <dbReference type="ARBA" id="ARBA00022777"/>
    </source>
</evidence>
<name>A0A7I7MVK0_9MYCO</name>
<dbReference type="GO" id="GO:0005524">
    <property type="term" value="F:ATP binding"/>
    <property type="evidence" value="ECO:0007669"/>
    <property type="project" value="UniProtKB-KW"/>
</dbReference>
<dbReference type="SUPFAM" id="SSF55083">
    <property type="entry name" value="6-hydroxymethyl-7,8-dihydropterin pyrophosphokinase, HPPK"/>
    <property type="match status" value="1"/>
</dbReference>
<evidence type="ECO:0000256" key="1">
    <source>
        <dbReference type="ARBA" id="ARBA00000198"/>
    </source>
</evidence>
<dbReference type="InterPro" id="IPR035907">
    <property type="entry name" value="Hppk_sf"/>
</dbReference>
<protein>
    <recommendedName>
        <fullName evidence="3">2-amino-4-hydroxy-6-hydroxymethyldihydropteridine diphosphokinase</fullName>
        <ecNumber evidence="3">2.7.6.3</ecNumber>
    </recommendedName>
</protein>
<dbReference type="PANTHER" id="PTHR43071:SF1">
    <property type="entry name" value="2-AMINO-4-HYDROXY-6-HYDROXYMETHYLDIHYDROPTERIDINE PYROPHOSPHOKINASE"/>
    <property type="match status" value="1"/>
</dbReference>
<dbReference type="Pfam" id="PF01288">
    <property type="entry name" value="HPPK"/>
    <property type="match status" value="1"/>
</dbReference>
<keyword evidence="4" id="KW-0808">Transferase</keyword>
<evidence type="ECO:0000256" key="7">
    <source>
        <dbReference type="ARBA" id="ARBA00022840"/>
    </source>
</evidence>
<dbReference type="PANTHER" id="PTHR43071">
    <property type="entry name" value="2-AMINO-4-HYDROXY-6-HYDROXYMETHYLDIHYDROPTERIDINE PYROPHOSPHOKINASE"/>
    <property type="match status" value="1"/>
</dbReference>
<dbReference type="CDD" id="cd00483">
    <property type="entry name" value="HPPK"/>
    <property type="match status" value="1"/>
</dbReference>
<keyword evidence="7" id="KW-0067">ATP-binding</keyword>
<comment type="catalytic activity">
    <reaction evidence="1">
        <text>6-hydroxymethyl-7,8-dihydropterin + ATP = (7,8-dihydropterin-6-yl)methyl diphosphate + AMP + H(+)</text>
        <dbReference type="Rhea" id="RHEA:11412"/>
        <dbReference type="ChEBI" id="CHEBI:15378"/>
        <dbReference type="ChEBI" id="CHEBI:30616"/>
        <dbReference type="ChEBI" id="CHEBI:44841"/>
        <dbReference type="ChEBI" id="CHEBI:72950"/>
        <dbReference type="ChEBI" id="CHEBI:456215"/>
        <dbReference type="EC" id="2.7.6.3"/>
    </reaction>
</comment>
<evidence type="ECO:0000256" key="5">
    <source>
        <dbReference type="ARBA" id="ARBA00022741"/>
    </source>
</evidence>
<keyword evidence="8" id="KW-0289">Folate biosynthesis</keyword>
<organism evidence="9 10">
    <name type="scientific">Mycobacterium shinjukuense</name>
    <dbReference type="NCBI Taxonomy" id="398694"/>
    <lineage>
        <taxon>Bacteria</taxon>
        <taxon>Bacillati</taxon>
        <taxon>Actinomycetota</taxon>
        <taxon>Actinomycetes</taxon>
        <taxon>Mycobacteriales</taxon>
        <taxon>Mycobacteriaceae</taxon>
        <taxon>Mycobacterium</taxon>
    </lineage>
</organism>
<dbReference type="UniPathway" id="UPA00077">
    <property type="reaction ID" value="UER00155"/>
</dbReference>
<dbReference type="GO" id="GO:0046654">
    <property type="term" value="P:tetrahydrofolate biosynthetic process"/>
    <property type="evidence" value="ECO:0007669"/>
    <property type="project" value="UniProtKB-UniPathway"/>
</dbReference>
<dbReference type="AlphaFoldDB" id="A0A7I7MVK0"/>
<dbReference type="Gene3D" id="3.30.70.560">
    <property type="entry name" value="7,8-Dihydro-6-hydroxymethylpterin-pyrophosphokinase HPPK"/>
    <property type="match status" value="1"/>
</dbReference>
<dbReference type="GO" id="GO:0046656">
    <property type="term" value="P:folic acid biosynthetic process"/>
    <property type="evidence" value="ECO:0007669"/>
    <property type="project" value="UniProtKB-KW"/>
</dbReference>
<dbReference type="PROSITE" id="PS00794">
    <property type="entry name" value="HPPK"/>
    <property type="match status" value="1"/>
</dbReference>
<evidence type="ECO:0000256" key="8">
    <source>
        <dbReference type="ARBA" id="ARBA00022909"/>
    </source>
</evidence>
<dbReference type="OrthoDB" id="9808041at2"/>
<evidence type="ECO:0000313" key="9">
    <source>
        <dbReference type="EMBL" id="BBX75907.1"/>
    </source>
</evidence>
<dbReference type="RefSeq" id="WP_083050565.1">
    <property type="nucleotide sequence ID" value="NZ_AP022575.1"/>
</dbReference>
<evidence type="ECO:0000256" key="3">
    <source>
        <dbReference type="ARBA" id="ARBA00013253"/>
    </source>
</evidence>
<accession>A0A7I7MVK0</accession>
<reference evidence="9 10" key="1">
    <citation type="journal article" date="2019" name="Emerg. Microbes Infect.">
        <title>Comprehensive subspecies identification of 175 nontuberculous mycobacteria species based on 7547 genomic profiles.</title>
        <authorList>
            <person name="Matsumoto Y."/>
            <person name="Kinjo T."/>
            <person name="Motooka D."/>
            <person name="Nabeya D."/>
            <person name="Jung N."/>
            <person name="Uechi K."/>
            <person name="Horii T."/>
            <person name="Iida T."/>
            <person name="Fujita J."/>
            <person name="Nakamura S."/>
        </authorList>
    </citation>
    <scope>NUCLEOTIDE SEQUENCE [LARGE SCALE GENOMIC DNA]</scope>
    <source>
        <strain evidence="9 10">JCM 14233</strain>
    </source>
</reference>
<proteinExistence type="predicted"/>
<comment type="pathway">
    <text evidence="2">Cofactor biosynthesis; tetrahydrofolate biosynthesis; 2-amino-4-hydroxy-6-hydroxymethyl-7,8-dihydropteridine diphosphate from 7,8-dihydroneopterin triphosphate: step 4/4.</text>
</comment>
<gene>
    <name evidence="9" type="primary">folK</name>
    <name evidence="9" type="ORF">MSHI_38130</name>
</gene>
<evidence type="ECO:0000256" key="2">
    <source>
        <dbReference type="ARBA" id="ARBA00005051"/>
    </source>
</evidence>
<keyword evidence="10" id="KW-1185">Reference proteome</keyword>
<dbReference type="Proteomes" id="UP000467236">
    <property type="component" value="Chromosome"/>
</dbReference>
<dbReference type="KEGG" id="mshj:MSHI_38130"/>
<dbReference type="GO" id="GO:0003848">
    <property type="term" value="F:2-amino-4-hydroxy-6-hydroxymethyldihydropteridine diphosphokinase activity"/>
    <property type="evidence" value="ECO:0007669"/>
    <property type="project" value="UniProtKB-EC"/>
</dbReference>
<keyword evidence="6 9" id="KW-0418">Kinase</keyword>
<dbReference type="EC" id="2.7.6.3" evidence="3"/>
<sequence length="178" mass="19349">MTSVVLSIGSNLGDRLASLRSVVVGLGGTVRAVSPVYETDPWGGVRQGPFLNAVLIADDPARDAAAWLRRAQALERAAGRVRDRRWGPRTLDVDLITCHRTGPGGPAEVICRSSSLTLPHPRAHRRAFVLVPWLDVDPGAELTVADRVWPVAKLLAELEPADRDCVRRFPRTLDPEPG</sequence>
<dbReference type="EMBL" id="AP022575">
    <property type="protein sequence ID" value="BBX75907.1"/>
    <property type="molecule type" value="Genomic_DNA"/>
</dbReference>
<evidence type="ECO:0000313" key="10">
    <source>
        <dbReference type="Proteomes" id="UP000467236"/>
    </source>
</evidence>
<keyword evidence="5" id="KW-0547">Nucleotide-binding</keyword>
<dbReference type="InterPro" id="IPR000550">
    <property type="entry name" value="Hppk"/>
</dbReference>
<dbReference type="NCBIfam" id="TIGR01498">
    <property type="entry name" value="folK"/>
    <property type="match status" value="1"/>
</dbReference>